<dbReference type="PRINTS" id="PR00031">
    <property type="entry name" value="HTHREPRESSR"/>
</dbReference>
<dbReference type="EMBL" id="JAAIUW010000013">
    <property type="protein sequence ID" value="KAF7801324.1"/>
    <property type="molecule type" value="Genomic_DNA"/>
</dbReference>
<keyword evidence="4 5" id="KW-0539">Nucleus</keyword>
<dbReference type="OrthoDB" id="1515643at2759"/>
<comment type="subcellular location">
    <subcellularLocation>
        <location evidence="1 4 5">Nucleus</location>
    </subcellularLocation>
</comment>
<evidence type="ECO:0000256" key="3">
    <source>
        <dbReference type="ARBA" id="ARBA00023155"/>
    </source>
</evidence>
<feature type="DNA-binding region" description="Homeobox" evidence="4">
    <location>
        <begin position="3"/>
        <end position="46"/>
    </location>
</feature>
<dbReference type="PANTHER" id="PTHR45654:SF9">
    <property type="entry name" value="HOMEOBOX-LEUCINE ZIPPER PROTEIN HDG10-RELATED"/>
    <property type="match status" value="1"/>
</dbReference>
<evidence type="ECO:0000313" key="7">
    <source>
        <dbReference type="EMBL" id="KAF7801324.1"/>
    </source>
</evidence>
<keyword evidence="2 4" id="KW-0238">DNA-binding</keyword>
<dbReference type="PROSITE" id="PS50071">
    <property type="entry name" value="HOMEOBOX_2"/>
    <property type="match status" value="1"/>
</dbReference>
<dbReference type="PANTHER" id="PTHR45654">
    <property type="entry name" value="HOMEOBOX-LEUCINE ZIPPER PROTEIN MERISTEM L1"/>
    <property type="match status" value="1"/>
</dbReference>
<dbReference type="InterPro" id="IPR000047">
    <property type="entry name" value="HTH_motif"/>
</dbReference>
<keyword evidence="3 4" id="KW-0371">Homeobox</keyword>
<dbReference type="SMART" id="SM00389">
    <property type="entry name" value="HOX"/>
    <property type="match status" value="1"/>
</dbReference>
<gene>
    <name evidence="7" type="ORF">G2W53_040435</name>
</gene>
<evidence type="ECO:0000256" key="4">
    <source>
        <dbReference type="PROSITE-ProRule" id="PRU00108"/>
    </source>
</evidence>
<dbReference type="GO" id="GO:0003677">
    <property type="term" value="F:DNA binding"/>
    <property type="evidence" value="ECO:0007669"/>
    <property type="project" value="UniProtKB-UniRule"/>
</dbReference>
<dbReference type="Gene3D" id="1.10.10.60">
    <property type="entry name" value="Homeodomain-like"/>
    <property type="match status" value="1"/>
</dbReference>
<dbReference type="Pfam" id="PF00046">
    <property type="entry name" value="Homeodomain"/>
    <property type="match status" value="1"/>
</dbReference>
<keyword evidence="8" id="KW-1185">Reference proteome</keyword>
<protein>
    <submittedName>
        <fullName evidence="7">Homeobox-leucine zipper protein ROC8-like</fullName>
    </submittedName>
</protein>
<accession>A0A834SDM9</accession>
<feature type="domain" description="Homeobox" evidence="6">
    <location>
        <begin position="1"/>
        <end position="45"/>
    </location>
</feature>
<dbReference type="SUPFAM" id="SSF46689">
    <property type="entry name" value="Homeodomain-like"/>
    <property type="match status" value="1"/>
</dbReference>
<evidence type="ECO:0000256" key="1">
    <source>
        <dbReference type="ARBA" id="ARBA00004123"/>
    </source>
</evidence>
<evidence type="ECO:0000256" key="5">
    <source>
        <dbReference type="RuleBase" id="RU000682"/>
    </source>
</evidence>
<sequence>MNFRFFKECPHPDENQRSELGRELGLETKQIKFWFQNKRTQMKTLTERMDNNVLRAENERMQCENLAIKEALKTVNCPQCGGPAALVGTDERELTIQKLLQENAHLRQEAS</sequence>
<dbReference type="Proteomes" id="UP000634136">
    <property type="component" value="Unassembled WGS sequence"/>
</dbReference>
<dbReference type="AlphaFoldDB" id="A0A834SDM9"/>
<dbReference type="InterPro" id="IPR009057">
    <property type="entry name" value="Homeodomain-like_sf"/>
</dbReference>
<comment type="caution">
    <text evidence="7">The sequence shown here is derived from an EMBL/GenBank/DDBJ whole genome shotgun (WGS) entry which is preliminary data.</text>
</comment>
<proteinExistence type="predicted"/>
<dbReference type="InterPro" id="IPR001356">
    <property type="entry name" value="HD"/>
</dbReference>
<dbReference type="InterPro" id="IPR042160">
    <property type="entry name" value="HD-Zip_IV"/>
</dbReference>
<dbReference type="GO" id="GO:0005634">
    <property type="term" value="C:nucleus"/>
    <property type="evidence" value="ECO:0007669"/>
    <property type="project" value="UniProtKB-SubCell"/>
</dbReference>
<reference evidence="7" key="1">
    <citation type="submission" date="2020-09" db="EMBL/GenBank/DDBJ databases">
        <title>Genome-Enabled Discovery of Anthraquinone Biosynthesis in Senna tora.</title>
        <authorList>
            <person name="Kang S.-H."/>
            <person name="Pandey R.P."/>
            <person name="Lee C.-M."/>
            <person name="Sim J.-S."/>
            <person name="Jeong J.-T."/>
            <person name="Choi B.-S."/>
            <person name="Jung M."/>
            <person name="Ginzburg D."/>
            <person name="Zhao K."/>
            <person name="Won S.Y."/>
            <person name="Oh T.-J."/>
            <person name="Yu Y."/>
            <person name="Kim N.-H."/>
            <person name="Lee O.R."/>
            <person name="Lee T.-H."/>
            <person name="Bashyal P."/>
            <person name="Kim T.-S."/>
            <person name="Lee W.-H."/>
            <person name="Kawkins C."/>
            <person name="Kim C.-K."/>
            <person name="Kim J.S."/>
            <person name="Ahn B.O."/>
            <person name="Rhee S.Y."/>
            <person name="Sohng J.K."/>
        </authorList>
    </citation>
    <scope>NUCLEOTIDE SEQUENCE</scope>
    <source>
        <tissue evidence="7">Leaf</tissue>
    </source>
</reference>
<evidence type="ECO:0000256" key="2">
    <source>
        <dbReference type="ARBA" id="ARBA00023125"/>
    </source>
</evidence>
<evidence type="ECO:0000259" key="6">
    <source>
        <dbReference type="PROSITE" id="PS50071"/>
    </source>
</evidence>
<evidence type="ECO:0000313" key="8">
    <source>
        <dbReference type="Proteomes" id="UP000634136"/>
    </source>
</evidence>
<name>A0A834SDM9_9FABA</name>
<organism evidence="7 8">
    <name type="scientific">Senna tora</name>
    <dbReference type="NCBI Taxonomy" id="362788"/>
    <lineage>
        <taxon>Eukaryota</taxon>
        <taxon>Viridiplantae</taxon>
        <taxon>Streptophyta</taxon>
        <taxon>Embryophyta</taxon>
        <taxon>Tracheophyta</taxon>
        <taxon>Spermatophyta</taxon>
        <taxon>Magnoliopsida</taxon>
        <taxon>eudicotyledons</taxon>
        <taxon>Gunneridae</taxon>
        <taxon>Pentapetalae</taxon>
        <taxon>rosids</taxon>
        <taxon>fabids</taxon>
        <taxon>Fabales</taxon>
        <taxon>Fabaceae</taxon>
        <taxon>Caesalpinioideae</taxon>
        <taxon>Cassia clade</taxon>
        <taxon>Senna</taxon>
    </lineage>
</organism>
<dbReference type="CDD" id="cd00086">
    <property type="entry name" value="homeodomain"/>
    <property type="match status" value="1"/>
</dbReference>